<dbReference type="EMBL" id="DS547095">
    <property type="protein sequence ID" value="EDR12067.1"/>
    <property type="molecule type" value="Genomic_DNA"/>
</dbReference>
<dbReference type="HOGENOM" id="CLU_1219866_0_0_1"/>
<dbReference type="AlphaFoldDB" id="B0D1X3"/>
<dbReference type="KEGG" id="lbc:LACBIDRAFT_324469"/>
<evidence type="ECO:0000313" key="1">
    <source>
        <dbReference type="EMBL" id="EDR12067.1"/>
    </source>
</evidence>
<dbReference type="InParanoid" id="B0D1X3"/>
<dbReference type="RefSeq" id="XP_001877964.1">
    <property type="nucleotide sequence ID" value="XM_001877929.1"/>
</dbReference>
<gene>
    <name evidence="1" type="ORF">LACBIDRAFT_324469</name>
</gene>
<proteinExistence type="predicted"/>
<dbReference type="GeneID" id="6073384"/>
<sequence>MTSTMEIAVSYFNLRCHVTYLNAHQPLSVSTNPAYNSLELTALHENPTLVLSSPATSFHHPTSKPSVLSNAATRTLNQSTVRLSPTPLCVPAVKRSKSLHDGHGGVQTLAKVLSPQELQDDFSSDLCKLLISLNTAWTAADNPTFHTFVHKWVGPEVVVQDRRIMSGQVLDNKVRKVENKPYLVQTHNIMHDAKTGDHLLKLVLEDIVLMETKYGVILIAWCTDDGP</sequence>
<dbReference type="Proteomes" id="UP000001194">
    <property type="component" value="Unassembled WGS sequence"/>
</dbReference>
<accession>B0D1X3</accession>
<name>B0D1X3_LACBS</name>
<keyword evidence="2" id="KW-1185">Reference proteome</keyword>
<protein>
    <submittedName>
        <fullName evidence="1">Predicted protein</fullName>
    </submittedName>
</protein>
<reference evidence="1 2" key="1">
    <citation type="journal article" date="2008" name="Nature">
        <title>The genome of Laccaria bicolor provides insights into mycorrhizal symbiosis.</title>
        <authorList>
            <person name="Martin F."/>
            <person name="Aerts A."/>
            <person name="Ahren D."/>
            <person name="Brun A."/>
            <person name="Danchin E.G.J."/>
            <person name="Duchaussoy F."/>
            <person name="Gibon J."/>
            <person name="Kohler A."/>
            <person name="Lindquist E."/>
            <person name="Pereda V."/>
            <person name="Salamov A."/>
            <person name="Shapiro H.J."/>
            <person name="Wuyts J."/>
            <person name="Blaudez D."/>
            <person name="Buee M."/>
            <person name="Brokstein P."/>
            <person name="Canbaeck B."/>
            <person name="Cohen D."/>
            <person name="Courty P.E."/>
            <person name="Coutinho P.M."/>
            <person name="Delaruelle C."/>
            <person name="Detter J.C."/>
            <person name="Deveau A."/>
            <person name="DiFazio S."/>
            <person name="Duplessis S."/>
            <person name="Fraissinet-Tachet L."/>
            <person name="Lucic E."/>
            <person name="Frey-Klett P."/>
            <person name="Fourrey C."/>
            <person name="Feussner I."/>
            <person name="Gay G."/>
            <person name="Grimwood J."/>
            <person name="Hoegger P.J."/>
            <person name="Jain P."/>
            <person name="Kilaru S."/>
            <person name="Labbe J."/>
            <person name="Lin Y.C."/>
            <person name="Legue V."/>
            <person name="Le Tacon F."/>
            <person name="Marmeisse R."/>
            <person name="Melayah D."/>
            <person name="Montanini B."/>
            <person name="Muratet M."/>
            <person name="Nehls U."/>
            <person name="Niculita-Hirzel H."/>
            <person name="Oudot-Le Secq M.P."/>
            <person name="Peter M."/>
            <person name="Quesneville H."/>
            <person name="Rajashekar B."/>
            <person name="Reich M."/>
            <person name="Rouhier N."/>
            <person name="Schmutz J."/>
            <person name="Yin T."/>
            <person name="Chalot M."/>
            <person name="Henrissat B."/>
            <person name="Kuees U."/>
            <person name="Lucas S."/>
            <person name="Van de Peer Y."/>
            <person name="Podila G.K."/>
            <person name="Polle A."/>
            <person name="Pukkila P.J."/>
            <person name="Richardson P.M."/>
            <person name="Rouze P."/>
            <person name="Sanders I.R."/>
            <person name="Stajich J.E."/>
            <person name="Tunlid A."/>
            <person name="Tuskan G."/>
            <person name="Grigoriev I.V."/>
        </authorList>
    </citation>
    <scope>NUCLEOTIDE SEQUENCE [LARGE SCALE GENOMIC DNA]</scope>
    <source>
        <strain evidence="2">S238N-H82 / ATCC MYA-4686</strain>
    </source>
</reference>
<dbReference type="OrthoDB" id="3257713at2759"/>
<organism evidence="2">
    <name type="scientific">Laccaria bicolor (strain S238N-H82 / ATCC MYA-4686)</name>
    <name type="common">Bicoloured deceiver</name>
    <name type="synonym">Laccaria laccata var. bicolor</name>
    <dbReference type="NCBI Taxonomy" id="486041"/>
    <lineage>
        <taxon>Eukaryota</taxon>
        <taxon>Fungi</taxon>
        <taxon>Dikarya</taxon>
        <taxon>Basidiomycota</taxon>
        <taxon>Agaricomycotina</taxon>
        <taxon>Agaricomycetes</taxon>
        <taxon>Agaricomycetidae</taxon>
        <taxon>Agaricales</taxon>
        <taxon>Agaricineae</taxon>
        <taxon>Hydnangiaceae</taxon>
        <taxon>Laccaria</taxon>
    </lineage>
</organism>
<evidence type="ECO:0000313" key="2">
    <source>
        <dbReference type="Proteomes" id="UP000001194"/>
    </source>
</evidence>